<accession>A0AAC9RLQ0</accession>
<feature type="transmembrane region" description="Helical" evidence="1">
    <location>
        <begin position="137"/>
        <end position="160"/>
    </location>
</feature>
<protein>
    <recommendedName>
        <fullName evidence="4">Permease</fullName>
    </recommendedName>
</protein>
<keyword evidence="1" id="KW-0472">Membrane</keyword>
<feature type="transmembrane region" description="Helical" evidence="1">
    <location>
        <begin position="71"/>
        <end position="91"/>
    </location>
</feature>
<sequence length="196" mass="21476">MNAVYPANQIKINAVKGIINKNKFKPFERTEAMNSYVMYIVVIVLLIISSFKDKKKTKLALKKAWKSFENILPQFLGVIMLVGILLAAFNAEVISKIIGSESGWLGVIFSAVVGAITLIPGFVAFPTAAMLLNSGAGYMQIGAFVSALMMVGVVTAPVEMKYFGRRLTIMRNVLAFLFSFVVAYIIGKVAGGIWFY</sequence>
<feature type="transmembrane region" description="Helical" evidence="1">
    <location>
        <begin position="33"/>
        <end position="51"/>
    </location>
</feature>
<feature type="transmembrane region" description="Helical" evidence="1">
    <location>
        <begin position="172"/>
        <end position="195"/>
    </location>
</feature>
<keyword evidence="1" id="KW-0812">Transmembrane</keyword>
<evidence type="ECO:0000313" key="3">
    <source>
        <dbReference type="Proteomes" id="UP000192478"/>
    </source>
</evidence>
<dbReference type="EMBL" id="CP020559">
    <property type="protein sequence ID" value="ARE89389.1"/>
    <property type="molecule type" value="Genomic_DNA"/>
</dbReference>
<evidence type="ECO:0000313" key="2">
    <source>
        <dbReference type="EMBL" id="ARE89389.1"/>
    </source>
</evidence>
<feature type="transmembrane region" description="Helical" evidence="1">
    <location>
        <begin position="103"/>
        <end position="125"/>
    </location>
</feature>
<reference evidence="2 3" key="1">
    <citation type="submission" date="2017-03" db="EMBL/GenBank/DDBJ databases">
        <title>Complete sequence of Clostridium formicaceticum DSM 92.</title>
        <authorList>
            <person name="Poehlein A."/>
            <person name="Karl M."/>
            <person name="Bengelsdorf F.R."/>
            <person name="Duerre P."/>
            <person name="Daniel R."/>
        </authorList>
    </citation>
    <scope>NUCLEOTIDE SEQUENCE [LARGE SCALE GENOMIC DNA]</scope>
    <source>
        <strain evidence="2 3">DSM 92</strain>
    </source>
</reference>
<name>A0AAC9RLQ0_9CLOT</name>
<keyword evidence="1" id="KW-1133">Transmembrane helix</keyword>
<organism evidence="2 3">
    <name type="scientific">Clostridium formicaceticum</name>
    <dbReference type="NCBI Taxonomy" id="1497"/>
    <lineage>
        <taxon>Bacteria</taxon>
        <taxon>Bacillati</taxon>
        <taxon>Bacillota</taxon>
        <taxon>Clostridia</taxon>
        <taxon>Eubacteriales</taxon>
        <taxon>Clostridiaceae</taxon>
        <taxon>Clostridium</taxon>
    </lineage>
</organism>
<evidence type="ECO:0000256" key="1">
    <source>
        <dbReference type="SAM" id="Phobius"/>
    </source>
</evidence>
<dbReference type="AlphaFoldDB" id="A0AAC9RLQ0"/>
<proteinExistence type="predicted"/>
<dbReference type="Proteomes" id="UP000192478">
    <property type="component" value="Chromosome"/>
</dbReference>
<evidence type="ECO:0008006" key="4">
    <source>
        <dbReference type="Google" id="ProtNLM"/>
    </source>
</evidence>
<gene>
    <name evidence="2" type="ORF">CLFO_37960</name>
</gene>